<dbReference type="SUPFAM" id="SSF52172">
    <property type="entry name" value="CheY-like"/>
    <property type="match status" value="1"/>
</dbReference>
<dbReference type="PROSITE" id="PS50110">
    <property type="entry name" value="RESPONSE_REGULATORY"/>
    <property type="match status" value="1"/>
</dbReference>
<dbReference type="Gene3D" id="3.40.50.2300">
    <property type="match status" value="1"/>
</dbReference>
<accession>A0A6L3ZJ31</accession>
<dbReference type="GO" id="GO:0000160">
    <property type="term" value="P:phosphorelay signal transduction system"/>
    <property type="evidence" value="ECO:0007669"/>
    <property type="project" value="InterPro"/>
</dbReference>
<proteinExistence type="predicted"/>
<dbReference type="PANTHER" id="PTHR44591">
    <property type="entry name" value="STRESS RESPONSE REGULATOR PROTEIN 1"/>
    <property type="match status" value="1"/>
</dbReference>
<dbReference type="EMBL" id="WBVQ01000001">
    <property type="protein sequence ID" value="KAB2817891.1"/>
    <property type="molecule type" value="Genomic_DNA"/>
</dbReference>
<feature type="coiled-coil region" evidence="3">
    <location>
        <begin position="126"/>
        <end position="153"/>
    </location>
</feature>
<evidence type="ECO:0000313" key="5">
    <source>
        <dbReference type="EMBL" id="KAB2817891.1"/>
    </source>
</evidence>
<dbReference type="RefSeq" id="WP_151692579.1">
    <property type="nucleotide sequence ID" value="NZ_BMGX01000002.1"/>
</dbReference>
<dbReference type="Pfam" id="PF00072">
    <property type="entry name" value="Response_reg"/>
    <property type="match status" value="1"/>
</dbReference>
<reference evidence="5 6" key="1">
    <citation type="submission" date="2019-10" db="EMBL/GenBank/DDBJ databases">
        <title>Genome sequence of Phaeocystidibacter marisrubri JCM30614 (type strain).</title>
        <authorList>
            <person name="Bowman J.P."/>
        </authorList>
    </citation>
    <scope>NUCLEOTIDE SEQUENCE [LARGE SCALE GENOMIC DNA]</scope>
    <source>
        <strain evidence="5 6">JCM 30614</strain>
    </source>
</reference>
<evidence type="ECO:0000256" key="1">
    <source>
        <dbReference type="ARBA" id="ARBA00022553"/>
    </source>
</evidence>
<protein>
    <submittedName>
        <fullName evidence="5">Response regulator</fullName>
    </submittedName>
</protein>
<evidence type="ECO:0000256" key="2">
    <source>
        <dbReference type="PROSITE-ProRule" id="PRU00169"/>
    </source>
</evidence>
<dbReference type="InterPro" id="IPR001789">
    <property type="entry name" value="Sig_transdc_resp-reg_receiver"/>
</dbReference>
<name>A0A6L3ZJ31_9FLAO</name>
<dbReference type="SMART" id="SM00448">
    <property type="entry name" value="REC"/>
    <property type="match status" value="1"/>
</dbReference>
<dbReference type="CDD" id="cd17569">
    <property type="entry name" value="REC_HupR-like"/>
    <property type="match status" value="1"/>
</dbReference>
<dbReference type="AlphaFoldDB" id="A0A6L3ZJ31"/>
<comment type="caution">
    <text evidence="5">The sequence shown here is derived from an EMBL/GenBank/DDBJ whole genome shotgun (WGS) entry which is preliminary data.</text>
</comment>
<keyword evidence="6" id="KW-1185">Reference proteome</keyword>
<sequence length="157" mass="18434">MNEEIKTKISILYVDDEENNLRSFKATFRRIYDVHTAISGDEGLKILSENPIQVIITDQRMPEMTGIEFLSKVLEKDREPMRMLLTGYSDINAVIDSINKGQVYRYLTKPWNEDELRSAIESAYEVYSLRKENKELLKKLEIANDQLEFLLRQRLLS</sequence>
<dbReference type="InterPro" id="IPR011006">
    <property type="entry name" value="CheY-like_superfamily"/>
</dbReference>
<feature type="modified residue" description="4-aspartylphosphate" evidence="2">
    <location>
        <position position="58"/>
    </location>
</feature>
<dbReference type="Proteomes" id="UP000484164">
    <property type="component" value="Unassembled WGS sequence"/>
</dbReference>
<feature type="domain" description="Response regulatory" evidence="4">
    <location>
        <begin position="10"/>
        <end position="124"/>
    </location>
</feature>
<dbReference type="OrthoDB" id="9806704at2"/>
<keyword evidence="1 2" id="KW-0597">Phosphoprotein</keyword>
<dbReference type="InterPro" id="IPR050595">
    <property type="entry name" value="Bact_response_regulator"/>
</dbReference>
<evidence type="ECO:0000313" key="6">
    <source>
        <dbReference type="Proteomes" id="UP000484164"/>
    </source>
</evidence>
<gene>
    <name evidence="5" type="ORF">F8C82_05665</name>
</gene>
<evidence type="ECO:0000256" key="3">
    <source>
        <dbReference type="SAM" id="Coils"/>
    </source>
</evidence>
<keyword evidence="3" id="KW-0175">Coiled coil</keyword>
<dbReference type="PANTHER" id="PTHR44591:SF19">
    <property type="entry name" value="TWO-COMPONENT RESPONSE REGULATOR-RELATED"/>
    <property type="match status" value="1"/>
</dbReference>
<evidence type="ECO:0000259" key="4">
    <source>
        <dbReference type="PROSITE" id="PS50110"/>
    </source>
</evidence>
<organism evidence="5 6">
    <name type="scientific">Phaeocystidibacter marisrubri</name>
    <dbReference type="NCBI Taxonomy" id="1577780"/>
    <lineage>
        <taxon>Bacteria</taxon>
        <taxon>Pseudomonadati</taxon>
        <taxon>Bacteroidota</taxon>
        <taxon>Flavobacteriia</taxon>
        <taxon>Flavobacteriales</taxon>
        <taxon>Phaeocystidibacteraceae</taxon>
        <taxon>Phaeocystidibacter</taxon>
    </lineage>
</organism>